<dbReference type="Proteomes" id="UP000724874">
    <property type="component" value="Unassembled WGS sequence"/>
</dbReference>
<dbReference type="OrthoDB" id="3045089at2759"/>
<dbReference type="AlphaFoldDB" id="A0A9P5NEV3"/>
<accession>A0A9P5NEV3</accession>
<sequence>MLRLSGELPILDHSNPETACRNCCEKFSFFASGTRCYHCGYHYCRTCATQGWASWPDNPSQSHRVQVNYTVKNVCCFCVEFLTITSAGAAHLNSHFSQEDLLRYARAYNIVDPIQAGESSKVELISVITKLSKDGCNCLPLENERYYRQYSVPSNIPHSQMGFSTVTLQYTALLRPLCMSWGTNNPWVPPPRNNSSNLVAPVSRVERYSVSKHSPVAYSTSPSTSLIDSSSALCVVCQDEEAIIAIISCGCVQNLSLSDALYKIIWVLMSLSSIDTWHCAKVALTRL</sequence>
<gene>
    <name evidence="1" type="ORF">CPB84DRAFT_1790833</name>
</gene>
<comment type="caution">
    <text evidence="1">The sequence shown here is derived from an EMBL/GenBank/DDBJ whole genome shotgun (WGS) entry which is preliminary data.</text>
</comment>
<organism evidence="1 2">
    <name type="scientific">Gymnopilus junonius</name>
    <name type="common">Spectacular rustgill mushroom</name>
    <name type="synonym">Gymnopilus spectabilis subsp. junonius</name>
    <dbReference type="NCBI Taxonomy" id="109634"/>
    <lineage>
        <taxon>Eukaryota</taxon>
        <taxon>Fungi</taxon>
        <taxon>Dikarya</taxon>
        <taxon>Basidiomycota</taxon>
        <taxon>Agaricomycotina</taxon>
        <taxon>Agaricomycetes</taxon>
        <taxon>Agaricomycetidae</taxon>
        <taxon>Agaricales</taxon>
        <taxon>Agaricineae</taxon>
        <taxon>Hymenogastraceae</taxon>
        <taxon>Gymnopilus</taxon>
    </lineage>
</organism>
<keyword evidence="2" id="KW-1185">Reference proteome</keyword>
<dbReference type="InterPro" id="IPR011011">
    <property type="entry name" value="Znf_FYVE_PHD"/>
</dbReference>
<protein>
    <recommendedName>
        <fullName evidence="3">FYVE-type domain-containing protein</fullName>
    </recommendedName>
</protein>
<dbReference type="SUPFAM" id="SSF57903">
    <property type="entry name" value="FYVE/PHD zinc finger"/>
    <property type="match status" value="1"/>
</dbReference>
<dbReference type="EMBL" id="JADNYJ010000122">
    <property type="protein sequence ID" value="KAF8882503.1"/>
    <property type="molecule type" value="Genomic_DNA"/>
</dbReference>
<proteinExistence type="predicted"/>
<name>A0A9P5NEV3_GYMJU</name>
<dbReference type="CDD" id="cd00065">
    <property type="entry name" value="FYVE_like_SF"/>
    <property type="match status" value="1"/>
</dbReference>
<evidence type="ECO:0000313" key="1">
    <source>
        <dbReference type="EMBL" id="KAF8882503.1"/>
    </source>
</evidence>
<reference evidence="1" key="1">
    <citation type="submission" date="2020-11" db="EMBL/GenBank/DDBJ databases">
        <authorList>
            <consortium name="DOE Joint Genome Institute"/>
            <person name="Ahrendt S."/>
            <person name="Riley R."/>
            <person name="Andreopoulos W."/>
            <person name="LaButti K."/>
            <person name="Pangilinan J."/>
            <person name="Ruiz-duenas F.J."/>
            <person name="Barrasa J.M."/>
            <person name="Sanchez-Garcia M."/>
            <person name="Camarero S."/>
            <person name="Miyauchi S."/>
            <person name="Serrano A."/>
            <person name="Linde D."/>
            <person name="Babiker R."/>
            <person name="Drula E."/>
            <person name="Ayuso-Fernandez I."/>
            <person name="Pacheco R."/>
            <person name="Padilla G."/>
            <person name="Ferreira P."/>
            <person name="Barriuso J."/>
            <person name="Kellner H."/>
            <person name="Castanera R."/>
            <person name="Alfaro M."/>
            <person name="Ramirez L."/>
            <person name="Pisabarro A.G."/>
            <person name="Kuo A."/>
            <person name="Tritt A."/>
            <person name="Lipzen A."/>
            <person name="He G."/>
            <person name="Yan M."/>
            <person name="Ng V."/>
            <person name="Cullen D."/>
            <person name="Martin F."/>
            <person name="Rosso M.-N."/>
            <person name="Henrissat B."/>
            <person name="Hibbett D."/>
            <person name="Martinez A.T."/>
            <person name="Grigoriev I.V."/>
        </authorList>
    </citation>
    <scope>NUCLEOTIDE SEQUENCE</scope>
    <source>
        <strain evidence="1">AH 44721</strain>
    </source>
</reference>
<evidence type="ECO:0008006" key="3">
    <source>
        <dbReference type="Google" id="ProtNLM"/>
    </source>
</evidence>
<evidence type="ECO:0000313" key="2">
    <source>
        <dbReference type="Proteomes" id="UP000724874"/>
    </source>
</evidence>